<dbReference type="AlphaFoldDB" id="A0AAV4B3A5"/>
<keyword evidence="2" id="KW-1185">Reference proteome</keyword>
<reference evidence="1 2" key="1">
    <citation type="journal article" date="2021" name="Elife">
        <title>Chloroplast acquisition without the gene transfer in kleptoplastic sea slugs, Plakobranchus ocellatus.</title>
        <authorList>
            <person name="Maeda T."/>
            <person name="Takahashi S."/>
            <person name="Yoshida T."/>
            <person name="Shimamura S."/>
            <person name="Takaki Y."/>
            <person name="Nagai Y."/>
            <person name="Toyoda A."/>
            <person name="Suzuki Y."/>
            <person name="Arimoto A."/>
            <person name="Ishii H."/>
            <person name="Satoh N."/>
            <person name="Nishiyama T."/>
            <person name="Hasebe M."/>
            <person name="Maruyama T."/>
            <person name="Minagawa J."/>
            <person name="Obokata J."/>
            <person name="Shigenobu S."/>
        </authorList>
    </citation>
    <scope>NUCLEOTIDE SEQUENCE [LARGE SCALE GENOMIC DNA]</scope>
</reference>
<proteinExistence type="predicted"/>
<gene>
    <name evidence="1" type="ORF">PoB_003963900</name>
</gene>
<comment type="caution">
    <text evidence="1">The sequence shown here is derived from an EMBL/GenBank/DDBJ whole genome shotgun (WGS) entry which is preliminary data.</text>
</comment>
<evidence type="ECO:0000313" key="1">
    <source>
        <dbReference type="EMBL" id="GFO13134.1"/>
    </source>
</evidence>
<name>A0AAV4B3A5_9GAST</name>
<protein>
    <submittedName>
        <fullName evidence="1">Uncharacterized protein</fullName>
    </submittedName>
</protein>
<dbReference type="Proteomes" id="UP000735302">
    <property type="component" value="Unassembled WGS sequence"/>
</dbReference>
<dbReference type="EMBL" id="BLXT01004479">
    <property type="protein sequence ID" value="GFO13134.1"/>
    <property type="molecule type" value="Genomic_DNA"/>
</dbReference>
<evidence type="ECO:0000313" key="2">
    <source>
        <dbReference type="Proteomes" id="UP000735302"/>
    </source>
</evidence>
<sequence length="141" mass="15460">MSTDRKEADAFTKHITKVNTVPRDPVADLRIRKLRRALEQRPIARKQTFEVEFTEIELDIALRKGKTGKAPDLNAITQEILAHLGPGAKVALSTCSTVCGEAKNCHAPGDGGSGTNPEADLPTIPHLIEMSRNSALFRYKN</sequence>
<organism evidence="1 2">
    <name type="scientific">Plakobranchus ocellatus</name>
    <dbReference type="NCBI Taxonomy" id="259542"/>
    <lineage>
        <taxon>Eukaryota</taxon>
        <taxon>Metazoa</taxon>
        <taxon>Spiralia</taxon>
        <taxon>Lophotrochozoa</taxon>
        <taxon>Mollusca</taxon>
        <taxon>Gastropoda</taxon>
        <taxon>Heterobranchia</taxon>
        <taxon>Euthyneura</taxon>
        <taxon>Panpulmonata</taxon>
        <taxon>Sacoglossa</taxon>
        <taxon>Placobranchoidea</taxon>
        <taxon>Plakobranchidae</taxon>
        <taxon>Plakobranchus</taxon>
    </lineage>
</organism>
<accession>A0AAV4B3A5</accession>